<dbReference type="InterPro" id="IPR052342">
    <property type="entry name" value="MCH/BMMD"/>
</dbReference>
<dbReference type="PANTHER" id="PTHR43664">
    <property type="entry name" value="MONOAMINE OXIDASE-RELATED"/>
    <property type="match status" value="1"/>
</dbReference>
<dbReference type="PANTHER" id="PTHR43664:SF1">
    <property type="entry name" value="BETA-METHYLMALYL-COA DEHYDRATASE"/>
    <property type="match status" value="1"/>
</dbReference>
<accession>A0A6B9FT10</accession>
<dbReference type="Proteomes" id="UP000012488">
    <property type="component" value="Chromosome"/>
</dbReference>
<dbReference type="InterPro" id="IPR029069">
    <property type="entry name" value="HotDog_dom_sf"/>
</dbReference>
<dbReference type="OrthoDB" id="9796589at2"/>
<protein>
    <submittedName>
        <fullName evidence="1">Acyl dehydratase</fullName>
    </submittedName>
</protein>
<dbReference type="KEGG" id="mmes:MMSR116_27245"/>
<name>A0A6B9FT10_9HYPH</name>
<dbReference type="AlphaFoldDB" id="A0A6B9FT10"/>
<gene>
    <name evidence="1" type="ORF">MMSR116_27245</name>
</gene>
<sequence length="163" mass="17637">MEASPAIPTVGLGLPWEDTPVGFRFKTIGRTIFDADITAFIGVTGMVEVLFTNAEYLRERSLYEGRRLVPGALVYSFAEGLLMQSVVQGTGLAFLGMELSVEAPTFSGDTIHVECEVLESRPSAKPGRGVVKTRNRIVNQRGACIMVYSPARLVKGRESLGGL</sequence>
<evidence type="ECO:0000313" key="1">
    <source>
        <dbReference type="EMBL" id="QGY05182.1"/>
    </source>
</evidence>
<organism evidence="1 2">
    <name type="scientific">Methylobacterium mesophilicum SR1.6/6</name>
    <dbReference type="NCBI Taxonomy" id="908290"/>
    <lineage>
        <taxon>Bacteria</taxon>
        <taxon>Pseudomonadati</taxon>
        <taxon>Pseudomonadota</taxon>
        <taxon>Alphaproteobacteria</taxon>
        <taxon>Hyphomicrobiales</taxon>
        <taxon>Methylobacteriaceae</taxon>
        <taxon>Methylobacterium</taxon>
    </lineage>
</organism>
<reference evidence="1 2" key="1">
    <citation type="journal article" date="2012" name="Genet. Mol. Biol.">
        <title>Analysis of 16S rRNA and mxaF genes revealing insights into Methylobacterium niche-specific plant association.</title>
        <authorList>
            <person name="Dourado M.N."/>
            <person name="Andreote F.D."/>
            <person name="Dini-Andreote F."/>
            <person name="Conti R."/>
            <person name="Araujo J.M."/>
            <person name="Araujo W.L."/>
        </authorList>
    </citation>
    <scope>NUCLEOTIDE SEQUENCE [LARGE SCALE GENOMIC DNA]</scope>
    <source>
        <strain evidence="1 2">SR1.6/6</strain>
    </source>
</reference>
<proteinExistence type="predicted"/>
<dbReference type="RefSeq" id="WP_039893230.1">
    <property type="nucleotide sequence ID" value="NZ_CP043538.1"/>
</dbReference>
<evidence type="ECO:0000313" key="2">
    <source>
        <dbReference type="Proteomes" id="UP000012488"/>
    </source>
</evidence>
<dbReference type="SUPFAM" id="SSF54637">
    <property type="entry name" value="Thioesterase/thiol ester dehydrase-isomerase"/>
    <property type="match status" value="1"/>
</dbReference>
<dbReference type="Gene3D" id="3.10.129.10">
    <property type="entry name" value="Hotdog Thioesterase"/>
    <property type="match status" value="1"/>
</dbReference>
<dbReference type="EMBL" id="CP043538">
    <property type="protein sequence ID" value="QGY05182.1"/>
    <property type="molecule type" value="Genomic_DNA"/>
</dbReference>
<reference evidence="1 2" key="2">
    <citation type="journal article" date="2013" name="Genome Announc.">
        <title>Draft Genome Sequence of Methylobacterium mesophilicum Strain SR1.6/6, Isolated from Citrus sinensis.</title>
        <authorList>
            <person name="Marinho Almeida D."/>
            <person name="Dini-Andreote F."/>
            <person name="Camargo Neves A.A."/>
            <person name="Juca Ramos R.T."/>
            <person name="Andreote F.D."/>
            <person name="Carneiro A.R."/>
            <person name="Oliveira de Souza Lima A."/>
            <person name="Caracciolo Gomes de Sa P.H."/>
            <person name="Ribeiro Barbosa M.S."/>
            <person name="Araujo W.L."/>
            <person name="Silva A."/>
        </authorList>
    </citation>
    <scope>NUCLEOTIDE SEQUENCE [LARGE SCALE GENOMIC DNA]</scope>
    <source>
        <strain evidence="1 2">SR1.6/6</strain>
    </source>
</reference>